<keyword evidence="1" id="KW-1185">Reference proteome</keyword>
<evidence type="ECO:0000313" key="1">
    <source>
        <dbReference type="Proteomes" id="UP000887565"/>
    </source>
</evidence>
<protein>
    <submittedName>
        <fullName evidence="2">Uncharacterized protein</fullName>
    </submittedName>
</protein>
<dbReference type="WBParaSite" id="nRc.2.0.1.t35531-RA">
    <property type="protein sequence ID" value="nRc.2.0.1.t35531-RA"/>
    <property type="gene ID" value="nRc.2.0.1.g35531"/>
</dbReference>
<organism evidence="1 2">
    <name type="scientific">Romanomermis culicivorax</name>
    <name type="common">Nematode worm</name>
    <dbReference type="NCBI Taxonomy" id="13658"/>
    <lineage>
        <taxon>Eukaryota</taxon>
        <taxon>Metazoa</taxon>
        <taxon>Ecdysozoa</taxon>
        <taxon>Nematoda</taxon>
        <taxon>Enoplea</taxon>
        <taxon>Dorylaimia</taxon>
        <taxon>Mermithida</taxon>
        <taxon>Mermithoidea</taxon>
        <taxon>Mermithidae</taxon>
        <taxon>Romanomermis</taxon>
    </lineage>
</organism>
<reference evidence="2" key="1">
    <citation type="submission" date="2022-11" db="UniProtKB">
        <authorList>
            <consortium name="WormBaseParasite"/>
        </authorList>
    </citation>
    <scope>IDENTIFICATION</scope>
</reference>
<accession>A0A915KBR0</accession>
<sequence>MRRIIKALSTLTKYNHISWLHCDAKIQGQLAHHLKNLRPQQEFKAPLPPAPPMDVETTSTESETAMTTIASLPITALVLPSSTTVKSMPATTVPVATIRSTAAWQLALFITTRPVLEAIPSTCMVLRTIPQLPSQAVTLPNYVRLHTITLATPCYPPRNEPKIEFIWLHTMQEIVLINLFSRLGICITIAVHIRATNASLAIYQYF</sequence>
<name>A0A915KBR0_ROMCU</name>
<evidence type="ECO:0000313" key="2">
    <source>
        <dbReference type="WBParaSite" id="nRc.2.0.1.t35531-RA"/>
    </source>
</evidence>
<dbReference type="Proteomes" id="UP000887565">
    <property type="component" value="Unplaced"/>
</dbReference>
<proteinExistence type="predicted"/>
<dbReference type="AlphaFoldDB" id="A0A915KBR0"/>